<dbReference type="AlphaFoldDB" id="A0AAV7MPG6"/>
<name>A0AAV7MPG6_PLEWA</name>
<organism evidence="1 2">
    <name type="scientific">Pleurodeles waltl</name>
    <name type="common">Iberian ribbed newt</name>
    <dbReference type="NCBI Taxonomy" id="8319"/>
    <lineage>
        <taxon>Eukaryota</taxon>
        <taxon>Metazoa</taxon>
        <taxon>Chordata</taxon>
        <taxon>Craniata</taxon>
        <taxon>Vertebrata</taxon>
        <taxon>Euteleostomi</taxon>
        <taxon>Amphibia</taxon>
        <taxon>Batrachia</taxon>
        <taxon>Caudata</taxon>
        <taxon>Salamandroidea</taxon>
        <taxon>Salamandridae</taxon>
        <taxon>Pleurodelinae</taxon>
        <taxon>Pleurodeles</taxon>
    </lineage>
</organism>
<keyword evidence="2" id="KW-1185">Reference proteome</keyword>
<gene>
    <name evidence="1" type="ORF">NDU88_003050</name>
</gene>
<evidence type="ECO:0000313" key="1">
    <source>
        <dbReference type="EMBL" id="KAJ1105645.1"/>
    </source>
</evidence>
<comment type="caution">
    <text evidence="1">The sequence shown here is derived from an EMBL/GenBank/DDBJ whole genome shotgun (WGS) entry which is preliminary data.</text>
</comment>
<proteinExistence type="predicted"/>
<evidence type="ECO:0000313" key="2">
    <source>
        <dbReference type="Proteomes" id="UP001066276"/>
    </source>
</evidence>
<dbReference type="Proteomes" id="UP001066276">
    <property type="component" value="Chromosome 9"/>
</dbReference>
<sequence length="72" mass="8060">MDLRCMNNWTASDLGLFNVERLLYLDFVESFDVDLLSLDADCRLLINIDSSRDGKHGGTVPSLNIDVLDADI</sequence>
<reference evidence="1" key="1">
    <citation type="journal article" date="2022" name="bioRxiv">
        <title>Sequencing and chromosome-scale assembly of the giantPleurodeles waltlgenome.</title>
        <authorList>
            <person name="Brown T."/>
            <person name="Elewa A."/>
            <person name="Iarovenko S."/>
            <person name="Subramanian E."/>
            <person name="Araus A.J."/>
            <person name="Petzold A."/>
            <person name="Susuki M."/>
            <person name="Suzuki K.-i.T."/>
            <person name="Hayashi T."/>
            <person name="Toyoda A."/>
            <person name="Oliveira C."/>
            <person name="Osipova E."/>
            <person name="Leigh N.D."/>
            <person name="Simon A."/>
            <person name="Yun M.H."/>
        </authorList>
    </citation>
    <scope>NUCLEOTIDE SEQUENCE</scope>
    <source>
        <strain evidence="1">20211129_DDA</strain>
        <tissue evidence="1">Liver</tissue>
    </source>
</reference>
<dbReference type="EMBL" id="JANPWB010000013">
    <property type="protein sequence ID" value="KAJ1105645.1"/>
    <property type="molecule type" value="Genomic_DNA"/>
</dbReference>
<protein>
    <submittedName>
        <fullName evidence="1">Uncharacterized protein</fullName>
    </submittedName>
</protein>
<accession>A0AAV7MPG6</accession>